<organism evidence="7 8">
    <name type="scientific">Legionella santicrucis</name>
    <dbReference type="NCBI Taxonomy" id="45074"/>
    <lineage>
        <taxon>Bacteria</taxon>
        <taxon>Pseudomonadati</taxon>
        <taxon>Pseudomonadota</taxon>
        <taxon>Gammaproteobacteria</taxon>
        <taxon>Legionellales</taxon>
        <taxon>Legionellaceae</taxon>
        <taxon>Legionella</taxon>
    </lineage>
</organism>
<dbReference type="PANTHER" id="PTHR30086">
    <property type="entry name" value="ARGININE EXPORTER PROTEIN ARGO"/>
    <property type="match status" value="1"/>
</dbReference>
<sequence length="207" mass="22871">MNVSLVLLILICFIGMISPGPDFLLVTKNALLYPKRQALATAFGIVSGCLFHATYCILGLALIITQSILIYTIIKYAGACYLIYLGFKSLSSKKMKKVHSDISSIKNITVLRAYTEGALCNVLNPKLAFFLLSLFTQFVSIDAAFSDKALVAGVFVAESALYWPLLVLFLQSHHIRKLFTHFQTSLNRVFGGLLVYLGFRVMLSTDA</sequence>
<proteinExistence type="predicted"/>
<evidence type="ECO:0000256" key="6">
    <source>
        <dbReference type="SAM" id="Phobius"/>
    </source>
</evidence>
<name>A0A0W0Y9M9_9GAMM</name>
<gene>
    <name evidence="7" type="ORF">Lsan_3704</name>
</gene>
<evidence type="ECO:0000256" key="1">
    <source>
        <dbReference type="ARBA" id="ARBA00004651"/>
    </source>
</evidence>
<evidence type="ECO:0000313" key="8">
    <source>
        <dbReference type="Proteomes" id="UP000054703"/>
    </source>
</evidence>
<reference evidence="7 8" key="1">
    <citation type="submission" date="2015-11" db="EMBL/GenBank/DDBJ databases">
        <title>Genomic analysis of 38 Legionella species identifies large and diverse effector repertoires.</title>
        <authorList>
            <person name="Burstein D."/>
            <person name="Amaro F."/>
            <person name="Zusman T."/>
            <person name="Lifshitz Z."/>
            <person name="Cohen O."/>
            <person name="Gilbert J.A."/>
            <person name="Pupko T."/>
            <person name="Shuman H.A."/>
            <person name="Segal G."/>
        </authorList>
    </citation>
    <scope>NUCLEOTIDE SEQUENCE [LARGE SCALE GENOMIC DNA]</scope>
    <source>
        <strain evidence="7 8">SC-63-C7</strain>
    </source>
</reference>
<evidence type="ECO:0000256" key="2">
    <source>
        <dbReference type="ARBA" id="ARBA00022475"/>
    </source>
</evidence>
<evidence type="ECO:0000256" key="5">
    <source>
        <dbReference type="ARBA" id="ARBA00023136"/>
    </source>
</evidence>
<feature type="transmembrane region" description="Helical" evidence="6">
    <location>
        <begin position="68"/>
        <end position="87"/>
    </location>
</feature>
<dbReference type="GO" id="GO:0005886">
    <property type="term" value="C:plasma membrane"/>
    <property type="evidence" value="ECO:0007669"/>
    <property type="project" value="UniProtKB-SubCell"/>
</dbReference>
<dbReference type="PANTHER" id="PTHR30086:SF20">
    <property type="entry name" value="ARGININE EXPORTER PROTEIN ARGO-RELATED"/>
    <property type="match status" value="1"/>
</dbReference>
<comment type="caution">
    <text evidence="7">The sequence shown here is derived from an EMBL/GenBank/DDBJ whole genome shotgun (WGS) entry which is preliminary data.</text>
</comment>
<dbReference type="OrthoDB" id="581870at2"/>
<accession>A0A0W0Y9M9</accession>
<dbReference type="PATRIC" id="fig|45074.5.peg.3982"/>
<dbReference type="STRING" id="45074.Lsan_3704"/>
<dbReference type="InterPro" id="IPR001123">
    <property type="entry name" value="LeuE-type"/>
</dbReference>
<dbReference type="Pfam" id="PF01810">
    <property type="entry name" value="LysE"/>
    <property type="match status" value="1"/>
</dbReference>
<keyword evidence="2" id="KW-1003">Cell membrane</keyword>
<dbReference type="EMBL" id="LNYU01000091">
    <property type="protein sequence ID" value="KTD53294.1"/>
    <property type="molecule type" value="Genomic_DNA"/>
</dbReference>
<feature type="transmembrane region" description="Helical" evidence="6">
    <location>
        <begin position="151"/>
        <end position="170"/>
    </location>
</feature>
<keyword evidence="8" id="KW-1185">Reference proteome</keyword>
<feature type="transmembrane region" description="Helical" evidence="6">
    <location>
        <begin position="127"/>
        <end position="145"/>
    </location>
</feature>
<dbReference type="RefSeq" id="WP_058515604.1">
    <property type="nucleotide sequence ID" value="NZ_CAAAIH010000001.1"/>
</dbReference>
<comment type="subcellular location">
    <subcellularLocation>
        <location evidence="1">Cell membrane</location>
        <topology evidence="1">Multi-pass membrane protein</topology>
    </subcellularLocation>
</comment>
<evidence type="ECO:0000256" key="4">
    <source>
        <dbReference type="ARBA" id="ARBA00022989"/>
    </source>
</evidence>
<keyword evidence="4 6" id="KW-1133">Transmembrane helix</keyword>
<keyword evidence="5 6" id="KW-0472">Membrane</keyword>
<dbReference type="AlphaFoldDB" id="A0A0W0Y9M9"/>
<protein>
    <submittedName>
        <fullName evidence="7">LysE type translocator</fullName>
    </submittedName>
</protein>
<evidence type="ECO:0000256" key="3">
    <source>
        <dbReference type="ARBA" id="ARBA00022692"/>
    </source>
</evidence>
<keyword evidence="3 6" id="KW-0812">Transmembrane</keyword>
<dbReference type="GO" id="GO:0015171">
    <property type="term" value="F:amino acid transmembrane transporter activity"/>
    <property type="evidence" value="ECO:0007669"/>
    <property type="project" value="TreeGrafter"/>
</dbReference>
<feature type="transmembrane region" description="Helical" evidence="6">
    <location>
        <begin position="6"/>
        <end position="26"/>
    </location>
</feature>
<evidence type="ECO:0000313" key="7">
    <source>
        <dbReference type="EMBL" id="KTD53294.1"/>
    </source>
</evidence>
<dbReference type="Proteomes" id="UP000054703">
    <property type="component" value="Unassembled WGS sequence"/>
</dbReference>
<feature type="transmembrane region" description="Helical" evidence="6">
    <location>
        <begin position="38"/>
        <end position="62"/>
    </location>
</feature>
<dbReference type="PIRSF" id="PIRSF006324">
    <property type="entry name" value="LeuE"/>
    <property type="match status" value="1"/>
</dbReference>